<evidence type="ECO:0000313" key="2">
    <source>
        <dbReference type="EMBL" id="KIJ30014.1"/>
    </source>
</evidence>
<feature type="region of interest" description="Disordered" evidence="1">
    <location>
        <begin position="1"/>
        <end position="101"/>
    </location>
</feature>
<feature type="compositionally biased region" description="Polar residues" evidence="1">
    <location>
        <begin position="50"/>
        <end position="76"/>
    </location>
</feature>
<protein>
    <submittedName>
        <fullName evidence="2">Uncharacterized protein</fullName>
    </submittedName>
</protein>
<accession>A0A0C9U6V6</accession>
<reference evidence="2 3" key="1">
    <citation type="submission" date="2014-06" db="EMBL/GenBank/DDBJ databases">
        <title>Evolutionary Origins and Diversification of the Mycorrhizal Mutualists.</title>
        <authorList>
            <consortium name="DOE Joint Genome Institute"/>
            <consortium name="Mycorrhizal Genomics Consortium"/>
            <person name="Kohler A."/>
            <person name="Kuo A."/>
            <person name="Nagy L.G."/>
            <person name="Floudas D."/>
            <person name="Copeland A."/>
            <person name="Barry K.W."/>
            <person name="Cichocki N."/>
            <person name="Veneault-Fourrey C."/>
            <person name="LaButti K."/>
            <person name="Lindquist E.A."/>
            <person name="Lipzen A."/>
            <person name="Lundell T."/>
            <person name="Morin E."/>
            <person name="Murat C."/>
            <person name="Riley R."/>
            <person name="Ohm R."/>
            <person name="Sun H."/>
            <person name="Tunlid A."/>
            <person name="Henrissat B."/>
            <person name="Grigoriev I.V."/>
            <person name="Hibbett D.S."/>
            <person name="Martin F."/>
        </authorList>
    </citation>
    <scope>NUCLEOTIDE SEQUENCE [LARGE SCALE GENOMIC DNA]</scope>
    <source>
        <strain evidence="2 3">SS14</strain>
    </source>
</reference>
<evidence type="ECO:0000256" key="1">
    <source>
        <dbReference type="SAM" id="MobiDB-lite"/>
    </source>
</evidence>
<proteinExistence type="predicted"/>
<dbReference type="EMBL" id="KN837270">
    <property type="protein sequence ID" value="KIJ30014.1"/>
    <property type="molecule type" value="Genomic_DNA"/>
</dbReference>
<feature type="compositionally biased region" description="Basic and acidic residues" evidence="1">
    <location>
        <begin position="81"/>
        <end position="101"/>
    </location>
</feature>
<evidence type="ECO:0000313" key="3">
    <source>
        <dbReference type="Proteomes" id="UP000054279"/>
    </source>
</evidence>
<dbReference type="AlphaFoldDB" id="A0A0C9U6V6"/>
<feature type="non-terminal residue" evidence="2">
    <location>
        <position position="101"/>
    </location>
</feature>
<sequence length="101" mass="10660">MTSADDPTNHDEMTGTHRHLNINLDRRAAPSAASARAARPSSSSEPAHPIQSTNATSGTSGQDQDGPSSSTGQENPTDGADDGRPIPRTLEKENEKALKQR</sequence>
<dbReference type="HOGENOM" id="CLU_2298499_0_0_1"/>
<feature type="compositionally biased region" description="Low complexity" evidence="1">
    <location>
        <begin position="29"/>
        <end position="47"/>
    </location>
</feature>
<gene>
    <name evidence="2" type="ORF">M422DRAFT_268475</name>
</gene>
<name>A0A0C9U6V6_SPHS4</name>
<dbReference type="Proteomes" id="UP000054279">
    <property type="component" value="Unassembled WGS sequence"/>
</dbReference>
<organism evidence="2 3">
    <name type="scientific">Sphaerobolus stellatus (strain SS14)</name>
    <dbReference type="NCBI Taxonomy" id="990650"/>
    <lineage>
        <taxon>Eukaryota</taxon>
        <taxon>Fungi</taxon>
        <taxon>Dikarya</taxon>
        <taxon>Basidiomycota</taxon>
        <taxon>Agaricomycotina</taxon>
        <taxon>Agaricomycetes</taxon>
        <taxon>Phallomycetidae</taxon>
        <taxon>Geastrales</taxon>
        <taxon>Sphaerobolaceae</taxon>
        <taxon>Sphaerobolus</taxon>
    </lineage>
</organism>
<keyword evidence="3" id="KW-1185">Reference proteome</keyword>